<protein>
    <submittedName>
        <fullName evidence="1">Uncharacterized protein</fullName>
    </submittedName>
</protein>
<evidence type="ECO:0000313" key="2">
    <source>
        <dbReference type="Proteomes" id="UP000828941"/>
    </source>
</evidence>
<organism evidence="1 2">
    <name type="scientific">Bauhinia variegata</name>
    <name type="common">Purple orchid tree</name>
    <name type="synonym">Phanera variegata</name>
    <dbReference type="NCBI Taxonomy" id="167791"/>
    <lineage>
        <taxon>Eukaryota</taxon>
        <taxon>Viridiplantae</taxon>
        <taxon>Streptophyta</taxon>
        <taxon>Embryophyta</taxon>
        <taxon>Tracheophyta</taxon>
        <taxon>Spermatophyta</taxon>
        <taxon>Magnoliopsida</taxon>
        <taxon>eudicotyledons</taxon>
        <taxon>Gunneridae</taxon>
        <taxon>Pentapetalae</taxon>
        <taxon>rosids</taxon>
        <taxon>fabids</taxon>
        <taxon>Fabales</taxon>
        <taxon>Fabaceae</taxon>
        <taxon>Cercidoideae</taxon>
        <taxon>Cercideae</taxon>
        <taxon>Bauhiniinae</taxon>
        <taxon>Bauhinia</taxon>
    </lineage>
</organism>
<name>A0ACB9NFT0_BAUVA</name>
<gene>
    <name evidence="1" type="ORF">L6164_013404</name>
</gene>
<proteinExistence type="predicted"/>
<sequence length="286" mass="32113">MERKLAGWFGFPPLQLFVILLVFNMLSQPHVVWEKTWSLLSDGIIYEQRSLSNNQDLDISKKELMNLTLCDIETMLRTYCKSLRDFPPMSFPTRHVHLQQGNSLIAAGLEYDKQALTEEYNNLKSSLIDEQKRVLYTILHAVDTNSGGMFFLYDHGGTGKTFLWRTLTAAIRSTGNIVIAVASSGIASLLLLSGRTAHSKFSIPVPTEQQSTYIDYLKSRAILASTIDVVDQLNEKVLKSVPGQEKEYLSSDKADIDNNSDISSEVLITEFLNSLTTSGLPNHKLY</sequence>
<reference evidence="1 2" key="1">
    <citation type="journal article" date="2022" name="DNA Res.">
        <title>Chromosomal-level genome assembly of the orchid tree Bauhinia variegata (Leguminosae; Cercidoideae) supports the allotetraploid origin hypothesis of Bauhinia.</title>
        <authorList>
            <person name="Zhong Y."/>
            <person name="Chen Y."/>
            <person name="Zheng D."/>
            <person name="Pang J."/>
            <person name="Liu Y."/>
            <person name="Luo S."/>
            <person name="Meng S."/>
            <person name="Qian L."/>
            <person name="Wei D."/>
            <person name="Dai S."/>
            <person name="Zhou R."/>
        </authorList>
    </citation>
    <scope>NUCLEOTIDE SEQUENCE [LARGE SCALE GENOMIC DNA]</scope>
    <source>
        <strain evidence="1">BV-YZ2020</strain>
    </source>
</reference>
<dbReference type="EMBL" id="CM039431">
    <property type="protein sequence ID" value="KAI4334689.1"/>
    <property type="molecule type" value="Genomic_DNA"/>
</dbReference>
<keyword evidence="2" id="KW-1185">Reference proteome</keyword>
<accession>A0ACB9NFT0</accession>
<comment type="caution">
    <text evidence="1">The sequence shown here is derived from an EMBL/GenBank/DDBJ whole genome shotgun (WGS) entry which is preliminary data.</text>
</comment>
<evidence type="ECO:0000313" key="1">
    <source>
        <dbReference type="EMBL" id="KAI4334689.1"/>
    </source>
</evidence>
<dbReference type="Proteomes" id="UP000828941">
    <property type="component" value="Chromosome 6"/>
</dbReference>